<feature type="compositionally biased region" description="Basic and acidic residues" evidence="1">
    <location>
        <begin position="1"/>
        <end position="12"/>
    </location>
</feature>
<proteinExistence type="predicted"/>
<name>A0ABN2SYB2_9ACTN</name>
<keyword evidence="5" id="KW-1185">Reference proteome</keyword>
<dbReference type="Pfam" id="PF10756">
    <property type="entry name" value="bPH_6"/>
    <property type="match status" value="1"/>
</dbReference>
<evidence type="ECO:0000313" key="4">
    <source>
        <dbReference type="EMBL" id="GAA1994657.1"/>
    </source>
</evidence>
<dbReference type="Proteomes" id="UP001499854">
    <property type="component" value="Unassembled WGS sequence"/>
</dbReference>
<feature type="transmembrane region" description="Helical" evidence="2">
    <location>
        <begin position="42"/>
        <end position="63"/>
    </location>
</feature>
<evidence type="ECO:0000259" key="3">
    <source>
        <dbReference type="Pfam" id="PF10756"/>
    </source>
</evidence>
<keyword evidence="2" id="KW-0812">Transmembrane</keyword>
<reference evidence="4 5" key="1">
    <citation type="journal article" date="2019" name="Int. J. Syst. Evol. Microbiol.">
        <title>The Global Catalogue of Microorganisms (GCM) 10K type strain sequencing project: providing services to taxonomists for standard genome sequencing and annotation.</title>
        <authorList>
            <consortium name="The Broad Institute Genomics Platform"/>
            <consortium name="The Broad Institute Genome Sequencing Center for Infectious Disease"/>
            <person name="Wu L."/>
            <person name="Ma J."/>
        </authorList>
    </citation>
    <scope>NUCLEOTIDE SEQUENCE [LARGE SCALE GENOMIC DNA]</scope>
    <source>
        <strain evidence="4 5">JCM 16013</strain>
    </source>
</reference>
<evidence type="ECO:0000256" key="1">
    <source>
        <dbReference type="SAM" id="MobiDB-lite"/>
    </source>
</evidence>
<sequence>MQVTDNHDRDRQVPGPPDPFALPVPETVPALPATFRPTRTRVAVFAVSAVLVVTLVVVALILPDTGPTAWSTPERVAFAAIGPLISAGLYLLARPRIVADERGVTVVNTVRTQHLEWAQIVRVNLRPGDPWVLLDLDSGEVLPAMGIQASGGRAARRAAGELRALVDEHTRTERDD</sequence>
<feature type="transmembrane region" description="Helical" evidence="2">
    <location>
        <begin position="75"/>
        <end position="93"/>
    </location>
</feature>
<organism evidence="4 5">
    <name type="scientific">Catenulispora subtropica</name>
    <dbReference type="NCBI Taxonomy" id="450798"/>
    <lineage>
        <taxon>Bacteria</taxon>
        <taxon>Bacillati</taxon>
        <taxon>Actinomycetota</taxon>
        <taxon>Actinomycetes</taxon>
        <taxon>Catenulisporales</taxon>
        <taxon>Catenulisporaceae</taxon>
        <taxon>Catenulispora</taxon>
    </lineage>
</organism>
<gene>
    <name evidence="4" type="ORF">GCM10009838_68750</name>
</gene>
<accession>A0ABN2SYB2</accession>
<dbReference type="EMBL" id="BAAAQM010000052">
    <property type="protein sequence ID" value="GAA1994657.1"/>
    <property type="molecule type" value="Genomic_DNA"/>
</dbReference>
<feature type="domain" description="Low molecular weight protein antigen 6 PH" evidence="3">
    <location>
        <begin position="94"/>
        <end position="163"/>
    </location>
</feature>
<evidence type="ECO:0000313" key="5">
    <source>
        <dbReference type="Proteomes" id="UP001499854"/>
    </source>
</evidence>
<keyword evidence="2" id="KW-0472">Membrane</keyword>
<keyword evidence="2" id="KW-1133">Transmembrane helix</keyword>
<protein>
    <submittedName>
        <fullName evidence="4">PH domain-containing protein</fullName>
    </submittedName>
</protein>
<comment type="caution">
    <text evidence="4">The sequence shown here is derived from an EMBL/GenBank/DDBJ whole genome shotgun (WGS) entry which is preliminary data.</text>
</comment>
<evidence type="ECO:0000256" key="2">
    <source>
        <dbReference type="SAM" id="Phobius"/>
    </source>
</evidence>
<feature type="region of interest" description="Disordered" evidence="1">
    <location>
        <begin position="1"/>
        <end position="24"/>
    </location>
</feature>
<dbReference type="InterPro" id="IPR019692">
    <property type="entry name" value="CFP-6_PH"/>
</dbReference>